<accession>A0ABW1PM81</accession>
<dbReference type="EMBL" id="JBHSQB010000005">
    <property type="protein sequence ID" value="MFC6096329.1"/>
    <property type="molecule type" value="Genomic_DNA"/>
</dbReference>
<protein>
    <submittedName>
        <fullName evidence="1">Uncharacterized protein</fullName>
    </submittedName>
</protein>
<proteinExistence type="predicted"/>
<evidence type="ECO:0000313" key="2">
    <source>
        <dbReference type="Proteomes" id="UP001596287"/>
    </source>
</evidence>
<reference evidence="2" key="1">
    <citation type="journal article" date="2019" name="Int. J. Syst. Evol. Microbiol.">
        <title>The Global Catalogue of Microorganisms (GCM) 10K type strain sequencing project: providing services to taxonomists for standard genome sequencing and annotation.</title>
        <authorList>
            <consortium name="The Broad Institute Genomics Platform"/>
            <consortium name="The Broad Institute Genome Sequencing Center for Infectious Disease"/>
            <person name="Wu L."/>
            <person name="Ma J."/>
        </authorList>
    </citation>
    <scope>NUCLEOTIDE SEQUENCE [LARGE SCALE GENOMIC DNA]</scope>
    <source>
        <strain evidence="2">CCUG 49679</strain>
    </source>
</reference>
<keyword evidence="2" id="KW-1185">Reference proteome</keyword>
<organism evidence="1 2">
    <name type="scientific">Flavobacterium qiangtangense</name>
    <dbReference type="NCBI Taxonomy" id="1442595"/>
    <lineage>
        <taxon>Bacteria</taxon>
        <taxon>Pseudomonadati</taxon>
        <taxon>Bacteroidota</taxon>
        <taxon>Flavobacteriia</taxon>
        <taxon>Flavobacteriales</taxon>
        <taxon>Flavobacteriaceae</taxon>
        <taxon>Flavobacterium</taxon>
    </lineage>
</organism>
<gene>
    <name evidence="1" type="ORF">ACFPVY_06680</name>
</gene>
<name>A0ABW1PM81_9FLAO</name>
<comment type="caution">
    <text evidence="1">The sequence shown here is derived from an EMBL/GenBank/DDBJ whole genome shotgun (WGS) entry which is preliminary data.</text>
</comment>
<evidence type="ECO:0000313" key="1">
    <source>
        <dbReference type="EMBL" id="MFC6096329.1"/>
    </source>
</evidence>
<dbReference type="RefSeq" id="WP_379791197.1">
    <property type="nucleotide sequence ID" value="NZ_JBHSQB010000005.1"/>
</dbReference>
<sequence length="172" mass="19961">MKNIQTHLDNSSDKKYYEHIISKLTDEQKEEFESLVIRLDNSGAKNPLQWASSEVREKIPQFGRFLVLKSLFDIAKSTKDNISMADDFDEDFNEKYTEIENILGQEKLSDFLKSYSKGIIYSVIGLLDEGNINSDRDKISWTLMKTDENFETTGQIISGLHEDFLEFEDEIK</sequence>
<dbReference type="Proteomes" id="UP001596287">
    <property type="component" value="Unassembled WGS sequence"/>
</dbReference>